<comment type="similarity">
    <text evidence="1">Belongs to the TTC38 family.</text>
</comment>
<evidence type="ECO:0000256" key="2">
    <source>
        <dbReference type="ARBA" id="ARBA00019992"/>
    </source>
</evidence>
<organism evidence="5 6">
    <name type="scientific">Acuticoccus mangrovi</name>
    <dbReference type="NCBI Taxonomy" id="2796142"/>
    <lineage>
        <taxon>Bacteria</taxon>
        <taxon>Pseudomonadati</taxon>
        <taxon>Pseudomonadota</taxon>
        <taxon>Alphaproteobacteria</taxon>
        <taxon>Hyphomicrobiales</taxon>
        <taxon>Amorphaceae</taxon>
        <taxon>Acuticoccus</taxon>
    </lineage>
</organism>
<gene>
    <name evidence="5" type="ORF">JCR33_05180</name>
</gene>
<sequence>MTAHSLPPVPTSLHGCATEWLTLVSAFMAHSACVPARLDAATAAAPRSPALLAAKGLIFLLLGRRELADKAADLLDEAKLALVDGADAHDRMMVEALGDFVAGLPSRAAAQFDRILERYPADGFALKMAQAIRFLYGDCAGMRASAEAAIAAFADDHPHAGYAHGCRAFAAEEAGDLAAAERAGARALELAGDDAWALHAVAHVYEMQGEAKRGRDWLAGRKAVFAGCSNFAHHVWWHSALFELELGDVDAVLALYDGKIRREPTDDYRDIANAVSLLSRLEADGVAVGSRWDELAALAEARVEDGCIVFADLHYLMALLGAGRDAAAQRLVARLSEADEETEFGAVARREGARAALGLAAFAQGRHREAFEGLMEARTSLIRIGGSHAQRDVFERLTIEAALRAGRGTMARALIEERARGRGGYDRFATERLARCAAMAAAIAPAAMPAAF</sequence>
<dbReference type="SUPFAM" id="SSF48452">
    <property type="entry name" value="TPR-like"/>
    <property type="match status" value="1"/>
</dbReference>
<evidence type="ECO:0000313" key="5">
    <source>
        <dbReference type="EMBL" id="MBJ3775069.1"/>
    </source>
</evidence>
<protein>
    <recommendedName>
        <fullName evidence="2">Tetratricopeptide repeat protein 38</fullName>
    </recommendedName>
</protein>
<accession>A0A934IEE7</accession>
<keyword evidence="4" id="KW-0802">TPR repeat</keyword>
<dbReference type="CDD" id="cd05804">
    <property type="entry name" value="StaR_like"/>
    <property type="match status" value="1"/>
</dbReference>
<keyword evidence="3" id="KW-0677">Repeat</keyword>
<evidence type="ECO:0000313" key="6">
    <source>
        <dbReference type="Proteomes" id="UP000609531"/>
    </source>
</evidence>
<dbReference type="PANTHER" id="PTHR16263:SF4">
    <property type="entry name" value="TETRATRICOPEPTIDE REPEAT PROTEIN 38"/>
    <property type="match status" value="1"/>
</dbReference>
<evidence type="ECO:0000256" key="1">
    <source>
        <dbReference type="ARBA" id="ARBA00005857"/>
    </source>
</evidence>
<dbReference type="RefSeq" id="WP_198880960.1">
    <property type="nucleotide sequence ID" value="NZ_JAEKJA010000003.1"/>
</dbReference>
<dbReference type="Gene3D" id="1.25.40.10">
    <property type="entry name" value="Tetratricopeptide repeat domain"/>
    <property type="match status" value="1"/>
</dbReference>
<dbReference type="PANTHER" id="PTHR16263">
    <property type="entry name" value="TETRATRICOPEPTIDE REPEAT PROTEIN 38"/>
    <property type="match status" value="1"/>
</dbReference>
<evidence type="ECO:0000256" key="4">
    <source>
        <dbReference type="ARBA" id="ARBA00022803"/>
    </source>
</evidence>
<reference evidence="5" key="1">
    <citation type="submission" date="2020-12" db="EMBL/GenBank/DDBJ databases">
        <title>Bacterial taxonomy.</title>
        <authorList>
            <person name="Pan X."/>
        </authorList>
    </citation>
    <scope>NUCLEOTIDE SEQUENCE</scope>
    <source>
        <strain evidence="5">B2012</strain>
    </source>
</reference>
<evidence type="ECO:0000256" key="3">
    <source>
        <dbReference type="ARBA" id="ARBA00022737"/>
    </source>
</evidence>
<name>A0A934IEE7_9HYPH</name>
<dbReference type="Proteomes" id="UP000609531">
    <property type="component" value="Unassembled WGS sequence"/>
</dbReference>
<dbReference type="InterPro" id="IPR011990">
    <property type="entry name" value="TPR-like_helical_dom_sf"/>
</dbReference>
<dbReference type="AlphaFoldDB" id="A0A934IEE7"/>
<dbReference type="EMBL" id="JAEKJA010000003">
    <property type="protein sequence ID" value="MBJ3775069.1"/>
    <property type="molecule type" value="Genomic_DNA"/>
</dbReference>
<proteinExistence type="inferred from homology"/>
<comment type="caution">
    <text evidence="5">The sequence shown here is derived from an EMBL/GenBank/DDBJ whole genome shotgun (WGS) entry which is preliminary data.</text>
</comment>
<keyword evidence="6" id="KW-1185">Reference proteome</keyword>
<dbReference type="InterPro" id="IPR033891">
    <property type="entry name" value="TTC38"/>
</dbReference>